<dbReference type="Gene3D" id="3.40.50.720">
    <property type="entry name" value="NAD(P)-binding Rossmann-like Domain"/>
    <property type="match status" value="1"/>
</dbReference>
<accession>A0A8J4DXV8</accession>
<name>A0A8J4DXV8_9ACTN</name>
<dbReference type="AlphaFoldDB" id="A0A8J4DXV8"/>
<evidence type="ECO:0000313" key="6">
    <source>
        <dbReference type="Proteomes" id="UP000612585"/>
    </source>
</evidence>
<dbReference type="Pfam" id="PF22725">
    <property type="entry name" value="GFO_IDH_MocA_C3"/>
    <property type="match status" value="1"/>
</dbReference>
<dbReference type="EMBL" id="BOPG01000009">
    <property type="protein sequence ID" value="GIJ53788.1"/>
    <property type="molecule type" value="Genomic_DNA"/>
</dbReference>
<evidence type="ECO:0000259" key="4">
    <source>
        <dbReference type="Pfam" id="PF22725"/>
    </source>
</evidence>
<dbReference type="InterPro" id="IPR000683">
    <property type="entry name" value="Gfo/Idh/MocA-like_OxRdtase_N"/>
</dbReference>
<dbReference type="Gene3D" id="3.30.360.10">
    <property type="entry name" value="Dihydrodipicolinate Reductase, domain 2"/>
    <property type="match status" value="1"/>
</dbReference>
<dbReference type="GO" id="GO:0000166">
    <property type="term" value="F:nucleotide binding"/>
    <property type="evidence" value="ECO:0007669"/>
    <property type="project" value="InterPro"/>
</dbReference>
<comment type="similarity">
    <text evidence="1">Belongs to the Gfo/Idh/MocA family.</text>
</comment>
<dbReference type="SUPFAM" id="SSF55347">
    <property type="entry name" value="Glyceraldehyde-3-phosphate dehydrogenase-like, C-terminal domain"/>
    <property type="match status" value="1"/>
</dbReference>
<gene>
    <name evidence="5" type="ORF">Vau01_013040</name>
</gene>
<dbReference type="PANTHER" id="PTHR22604">
    <property type="entry name" value="OXIDOREDUCTASES"/>
    <property type="match status" value="1"/>
</dbReference>
<dbReference type="InterPro" id="IPR036291">
    <property type="entry name" value="NAD(P)-bd_dom_sf"/>
</dbReference>
<sequence length="323" mass="34300">MTDPIRWGILATGGIAATFVTDLKFLPDAEVVAVGSRSDEAAEAFAGTHGIPRAYGSWQGLVDDPDVDVVYVATPHSAHVAATSTVLNAGKAALTEKPIALDLAGATTLVELSRVRQVFLMEAMWTRFIPAVRHALDLVRDGAIGRVTSVHSDFGFPAPDDPTHRLHAKALGGGATLDVGIYPVTIAHLFLGPPDEIRAWADLGPQETDRNTAMVFGYASGAVATLTCSLVGQTPTIAVISGSEGFIELPAKFFMTRQVILHRGDSVEVRDFPVDGTGYHLEAAEVHDCLRAGLVESPVMPHAETLSVLTTLDRVRAEIGVTY</sequence>
<feature type="domain" description="Gfo/Idh/MocA-like oxidoreductase N-terminal" evidence="3">
    <location>
        <begin position="5"/>
        <end position="121"/>
    </location>
</feature>
<dbReference type="Pfam" id="PF01408">
    <property type="entry name" value="GFO_IDH_MocA"/>
    <property type="match status" value="1"/>
</dbReference>
<dbReference type="PANTHER" id="PTHR22604:SF105">
    <property type="entry name" value="TRANS-1,2-DIHYDROBENZENE-1,2-DIOL DEHYDROGENASE"/>
    <property type="match status" value="1"/>
</dbReference>
<dbReference type="GO" id="GO:0016491">
    <property type="term" value="F:oxidoreductase activity"/>
    <property type="evidence" value="ECO:0007669"/>
    <property type="project" value="UniProtKB-KW"/>
</dbReference>
<dbReference type="RefSeq" id="WP_203988278.1">
    <property type="nucleotide sequence ID" value="NZ_BOPG01000009.1"/>
</dbReference>
<keyword evidence="6" id="KW-1185">Reference proteome</keyword>
<evidence type="ECO:0000256" key="1">
    <source>
        <dbReference type="ARBA" id="ARBA00010928"/>
    </source>
</evidence>
<organism evidence="5 6">
    <name type="scientific">Virgisporangium aurantiacum</name>
    <dbReference type="NCBI Taxonomy" id="175570"/>
    <lineage>
        <taxon>Bacteria</taxon>
        <taxon>Bacillati</taxon>
        <taxon>Actinomycetota</taxon>
        <taxon>Actinomycetes</taxon>
        <taxon>Micromonosporales</taxon>
        <taxon>Micromonosporaceae</taxon>
        <taxon>Virgisporangium</taxon>
    </lineage>
</organism>
<evidence type="ECO:0000313" key="5">
    <source>
        <dbReference type="EMBL" id="GIJ53788.1"/>
    </source>
</evidence>
<evidence type="ECO:0000259" key="3">
    <source>
        <dbReference type="Pfam" id="PF01408"/>
    </source>
</evidence>
<dbReference type="InterPro" id="IPR055170">
    <property type="entry name" value="GFO_IDH_MocA-like_dom"/>
</dbReference>
<keyword evidence="2" id="KW-0560">Oxidoreductase</keyword>
<evidence type="ECO:0000256" key="2">
    <source>
        <dbReference type="ARBA" id="ARBA00023002"/>
    </source>
</evidence>
<proteinExistence type="inferred from homology"/>
<comment type="caution">
    <text evidence="5">The sequence shown here is derived from an EMBL/GenBank/DDBJ whole genome shotgun (WGS) entry which is preliminary data.</text>
</comment>
<dbReference type="Proteomes" id="UP000612585">
    <property type="component" value="Unassembled WGS sequence"/>
</dbReference>
<reference evidence="5" key="1">
    <citation type="submission" date="2021-01" db="EMBL/GenBank/DDBJ databases">
        <title>Whole genome shotgun sequence of Virgisporangium aurantiacum NBRC 16421.</title>
        <authorList>
            <person name="Komaki H."/>
            <person name="Tamura T."/>
        </authorList>
    </citation>
    <scope>NUCLEOTIDE SEQUENCE</scope>
    <source>
        <strain evidence="5">NBRC 16421</strain>
    </source>
</reference>
<protein>
    <submittedName>
        <fullName evidence="5">Oxidoreductase</fullName>
    </submittedName>
</protein>
<dbReference type="InterPro" id="IPR050984">
    <property type="entry name" value="Gfo/Idh/MocA_domain"/>
</dbReference>
<feature type="domain" description="GFO/IDH/MocA-like oxidoreductase" evidence="4">
    <location>
        <begin position="133"/>
        <end position="247"/>
    </location>
</feature>
<dbReference type="SUPFAM" id="SSF51735">
    <property type="entry name" value="NAD(P)-binding Rossmann-fold domains"/>
    <property type="match status" value="1"/>
</dbReference>